<dbReference type="SUPFAM" id="SSF51197">
    <property type="entry name" value="Clavaminate synthase-like"/>
    <property type="match status" value="1"/>
</dbReference>
<dbReference type="GO" id="GO:0016706">
    <property type="term" value="F:2-oxoglutarate-dependent dioxygenase activity"/>
    <property type="evidence" value="ECO:0007669"/>
    <property type="project" value="UniProtKB-ARBA"/>
</dbReference>
<evidence type="ECO:0008006" key="3">
    <source>
        <dbReference type="Google" id="ProtNLM"/>
    </source>
</evidence>
<dbReference type="Proteomes" id="UP000237968">
    <property type="component" value="Unassembled WGS sequence"/>
</dbReference>
<dbReference type="RefSeq" id="WP_106392711.1">
    <property type="nucleotide sequence ID" value="NZ_PVNK01000156.1"/>
</dbReference>
<reference evidence="1 2" key="1">
    <citation type="submission" date="2018-03" db="EMBL/GenBank/DDBJ databases">
        <title>Draft Genome Sequences of the Obligatory Marine Myxobacteria Enhygromyxa salina SWB005.</title>
        <authorList>
            <person name="Poehlein A."/>
            <person name="Moghaddam J.A."/>
            <person name="Harms H."/>
            <person name="Alanjari M."/>
            <person name="Koenig G.M."/>
            <person name="Daniel R."/>
            <person name="Schaeberle T.F."/>
        </authorList>
    </citation>
    <scope>NUCLEOTIDE SEQUENCE [LARGE SCALE GENOMIC DNA]</scope>
    <source>
        <strain evidence="1 2">SWB005</strain>
    </source>
</reference>
<dbReference type="InterPro" id="IPR008775">
    <property type="entry name" value="Phytyl_CoA_dOase-like"/>
</dbReference>
<comment type="caution">
    <text evidence="1">The sequence shown here is derived from an EMBL/GenBank/DDBJ whole genome shotgun (WGS) entry which is preliminary data.</text>
</comment>
<dbReference type="Pfam" id="PF05721">
    <property type="entry name" value="PhyH"/>
    <property type="match status" value="1"/>
</dbReference>
<dbReference type="Gene3D" id="2.60.120.620">
    <property type="entry name" value="q2cbj1_9rhob like domain"/>
    <property type="match status" value="1"/>
</dbReference>
<dbReference type="AlphaFoldDB" id="A0A2S9XX76"/>
<dbReference type="EMBL" id="PVNK01000156">
    <property type="protein sequence ID" value="PRP97465.1"/>
    <property type="molecule type" value="Genomic_DNA"/>
</dbReference>
<organism evidence="1 2">
    <name type="scientific">Enhygromyxa salina</name>
    <dbReference type="NCBI Taxonomy" id="215803"/>
    <lineage>
        <taxon>Bacteria</taxon>
        <taxon>Pseudomonadati</taxon>
        <taxon>Myxococcota</taxon>
        <taxon>Polyangia</taxon>
        <taxon>Nannocystales</taxon>
        <taxon>Nannocystaceae</taxon>
        <taxon>Enhygromyxa</taxon>
    </lineage>
</organism>
<keyword evidence="2" id="KW-1185">Reference proteome</keyword>
<evidence type="ECO:0000313" key="1">
    <source>
        <dbReference type="EMBL" id="PRP97465.1"/>
    </source>
</evidence>
<evidence type="ECO:0000313" key="2">
    <source>
        <dbReference type="Proteomes" id="UP000237968"/>
    </source>
</evidence>
<sequence length="260" mass="28986">MTEHDDELEAHARALRERGFTVVERSHSRETVAKFRAGLEGLYQRYGAPPPFSAKGEQLGPDVQLAPTGFVVTRLLALFPEFADELLSPRVVEVVRRVLGRDMHLELTGAVICDAQRPFFSWHNHIGGIDVEDYRARSSWPRFCESQRVIVVLYLHDIDARGGELRAYPRAIGDPSEPPYDQMNPDWEGHAKLHFPAGSTVIFEQCTWHAAMARESPGLRMFVGAYMTSARAAATDAVDDSLVGFEGGGGLLQSLLLRNR</sequence>
<gene>
    <name evidence="1" type="ORF">ENSA5_33580</name>
</gene>
<proteinExistence type="predicted"/>
<name>A0A2S9XX76_9BACT</name>
<accession>A0A2S9XX76</accession>
<protein>
    <recommendedName>
        <fullName evidence="3">Phytanoyl-CoA dioxygenase (PhyH)</fullName>
    </recommendedName>
</protein>